<accession>A0A200QC89</accession>
<dbReference type="Proteomes" id="UP000195402">
    <property type="component" value="Unassembled WGS sequence"/>
</dbReference>
<proteinExistence type="predicted"/>
<keyword evidence="2" id="KW-1185">Reference proteome</keyword>
<gene>
    <name evidence="1" type="ORF">BVC80_335g10</name>
</gene>
<dbReference type="AlphaFoldDB" id="A0A200QC89"/>
<name>A0A200QC89_MACCD</name>
<protein>
    <submittedName>
        <fullName evidence="1">Uncharacterized protein</fullName>
    </submittedName>
</protein>
<dbReference type="EMBL" id="MVGT01002364">
    <property type="protein sequence ID" value="OVA08055.1"/>
    <property type="molecule type" value="Genomic_DNA"/>
</dbReference>
<evidence type="ECO:0000313" key="1">
    <source>
        <dbReference type="EMBL" id="OVA08055.1"/>
    </source>
</evidence>
<organism evidence="1 2">
    <name type="scientific">Macleaya cordata</name>
    <name type="common">Five-seeded plume-poppy</name>
    <name type="synonym">Bocconia cordata</name>
    <dbReference type="NCBI Taxonomy" id="56857"/>
    <lineage>
        <taxon>Eukaryota</taxon>
        <taxon>Viridiplantae</taxon>
        <taxon>Streptophyta</taxon>
        <taxon>Embryophyta</taxon>
        <taxon>Tracheophyta</taxon>
        <taxon>Spermatophyta</taxon>
        <taxon>Magnoliopsida</taxon>
        <taxon>Ranunculales</taxon>
        <taxon>Papaveraceae</taxon>
        <taxon>Papaveroideae</taxon>
        <taxon>Macleaya</taxon>
    </lineage>
</organism>
<reference evidence="1 2" key="1">
    <citation type="journal article" date="2017" name="Mol. Plant">
        <title>The Genome of Medicinal Plant Macleaya cordata Provides New Insights into Benzylisoquinoline Alkaloids Metabolism.</title>
        <authorList>
            <person name="Liu X."/>
            <person name="Liu Y."/>
            <person name="Huang P."/>
            <person name="Ma Y."/>
            <person name="Qing Z."/>
            <person name="Tang Q."/>
            <person name="Cao H."/>
            <person name="Cheng P."/>
            <person name="Zheng Y."/>
            <person name="Yuan Z."/>
            <person name="Zhou Y."/>
            <person name="Liu J."/>
            <person name="Tang Z."/>
            <person name="Zhuo Y."/>
            <person name="Zhang Y."/>
            <person name="Yu L."/>
            <person name="Huang J."/>
            <person name="Yang P."/>
            <person name="Peng Q."/>
            <person name="Zhang J."/>
            <person name="Jiang W."/>
            <person name="Zhang Z."/>
            <person name="Lin K."/>
            <person name="Ro D.K."/>
            <person name="Chen X."/>
            <person name="Xiong X."/>
            <person name="Shang Y."/>
            <person name="Huang S."/>
            <person name="Zeng J."/>
        </authorList>
    </citation>
    <scope>NUCLEOTIDE SEQUENCE [LARGE SCALE GENOMIC DNA]</scope>
    <source>
        <strain evidence="2">cv. BLH2017</strain>
        <tissue evidence="1">Root</tissue>
    </source>
</reference>
<evidence type="ECO:0000313" key="2">
    <source>
        <dbReference type="Proteomes" id="UP000195402"/>
    </source>
</evidence>
<comment type="caution">
    <text evidence="1">The sequence shown here is derived from an EMBL/GenBank/DDBJ whole genome shotgun (WGS) entry which is preliminary data.</text>
</comment>
<dbReference type="InParanoid" id="A0A200QC89"/>
<sequence>MEWRFIERNSLRFIGQNGFGGNVSIPAEVLTYGKYFQGVVLPTRDSKAEVLTLPLEVLYA</sequence>